<protein>
    <recommendedName>
        <fullName evidence="7">High potential iron-sulfur proteins family profile domain-containing protein</fullName>
    </recommendedName>
</protein>
<evidence type="ECO:0000313" key="9">
    <source>
        <dbReference type="Proteomes" id="UP000007100"/>
    </source>
</evidence>
<dbReference type="Gene3D" id="4.10.490.10">
    <property type="entry name" value="High potential iron-sulphur protein"/>
    <property type="match status" value="1"/>
</dbReference>
<evidence type="ECO:0000256" key="2">
    <source>
        <dbReference type="ARBA" id="ARBA00022485"/>
    </source>
</evidence>
<dbReference type="InterPro" id="IPR000170">
    <property type="entry name" value="High_potential_FeS_prot"/>
</dbReference>
<evidence type="ECO:0000256" key="1">
    <source>
        <dbReference type="ARBA" id="ARBA00022448"/>
    </source>
</evidence>
<keyword evidence="1" id="KW-0813">Transport</keyword>
<dbReference type="HOGENOM" id="CLU_2505255_0_0_5"/>
<dbReference type="GO" id="GO:0051539">
    <property type="term" value="F:4 iron, 4 sulfur cluster binding"/>
    <property type="evidence" value="ECO:0007669"/>
    <property type="project" value="UniProtKB-KW"/>
</dbReference>
<dbReference type="AlphaFoldDB" id="F0J298"/>
<dbReference type="EMBL" id="AP012035">
    <property type="protein sequence ID" value="BAJ81842.1"/>
    <property type="molecule type" value="Genomic_DNA"/>
</dbReference>
<keyword evidence="6" id="KW-0411">Iron-sulfur</keyword>
<evidence type="ECO:0000256" key="4">
    <source>
        <dbReference type="ARBA" id="ARBA00022982"/>
    </source>
</evidence>
<sequence length="85" mass="8632">MGADAGTAPQGRSGWALRGLPISFAAADMQSKASARYVPHPGPGGADCAVCQFYEPAHPGAPTGNCMVVAGLVGARGYCDFFTSR</sequence>
<keyword evidence="4" id="KW-0249">Electron transport</keyword>
<dbReference type="KEGG" id="amv:ACMV_24950"/>
<dbReference type="GO" id="GO:0009055">
    <property type="term" value="F:electron transfer activity"/>
    <property type="evidence" value="ECO:0007669"/>
    <property type="project" value="InterPro"/>
</dbReference>
<feature type="domain" description="High potential iron-sulfur proteins family profile" evidence="7">
    <location>
        <begin position="18"/>
        <end position="85"/>
    </location>
</feature>
<dbReference type="Proteomes" id="UP000007100">
    <property type="component" value="Chromosome"/>
</dbReference>
<dbReference type="RefSeq" id="WP_013640632.1">
    <property type="nucleotide sequence ID" value="NC_015186.1"/>
</dbReference>
<evidence type="ECO:0000256" key="5">
    <source>
        <dbReference type="ARBA" id="ARBA00023004"/>
    </source>
</evidence>
<evidence type="ECO:0000259" key="7">
    <source>
        <dbReference type="PROSITE" id="PS51373"/>
    </source>
</evidence>
<accession>F0J298</accession>
<organism evidence="8 9">
    <name type="scientific">Acidiphilium multivorum (strain DSM 11245 / JCM 8867 / NBRC 100883 / AIU 301)</name>
    <dbReference type="NCBI Taxonomy" id="926570"/>
    <lineage>
        <taxon>Bacteria</taxon>
        <taxon>Pseudomonadati</taxon>
        <taxon>Pseudomonadota</taxon>
        <taxon>Alphaproteobacteria</taxon>
        <taxon>Acetobacterales</taxon>
        <taxon>Acidocellaceae</taxon>
        <taxon>Acidiphilium</taxon>
    </lineage>
</organism>
<dbReference type="GO" id="GO:0046872">
    <property type="term" value="F:metal ion binding"/>
    <property type="evidence" value="ECO:0007669"/>
    <property type="project" value="UniProtKB-KW"/>
</dbReference>
<keyword evidence="5" id="KW-0408">Iron</keyword>
<dbReference type="InterPro" id="IPR036369">
    <property type="entry name" value="HIPIP_sf"/>
</dbReference>
<keyword evidence="9" id="KW-1185">Reference proteome</keyword>
<evidence type="ECO:0000256" key="6">
    <source>
        <dbReference type="ARBA" id="ARBA00023014"/>
    </source>
</evidence>
<reference evidence="8 9" key="1">
    <citation type="submission" date="2010-12" db="EMBL/GenBank/DDBJ databases">
        <title>Whole genome sequence of Acidiphilium multivorum AIU301.</title>
        <authorList>
            <person name="Narita-Yamada S."/>
            <person name="Nakamura S."/>
            <person name="Ito N."/>
            <person name="Takarada H."/>
            <person name="Katano Y."/>
            <person name="Nakazawa H."/>
            <person name="Hosoyama A."/>
            <person name="Yamada R."/>
            <person name="Fujita N."/>
        </authorList>
    </citation>
    <scope>NUCLEOTIDE SEQUENCE [LARGE SCALE GENOMIC DNA]</scope>
    <source>
        <strain evidence="9">DSM 11245 / JCM 8867 / AIU301</strain>
    </source>
</reference>
<gene>
    <name evidence="8" type="ordered locus">ACMV_24950</name>
</gene>
<proteinExistence type="predicted"/>
<keyword evidence="3" id="KW-0479">Metal-binding</keyword>
<evidence type="ECO:0000313" key="8">
    <source>
        <dbReference type="EMBL" id="BAJ81842.1"/>
    </source>
</evidence>
<dbReference type="PROSITE" id="PS51373">
    <property type="entry name" value="HIPIP"/>
    <property type="match status" value="1"/>
</dbReference>
<dbReference type="SUPFAM" id="SSF57652">
    <property type="entry name" value="HIPIP (high potential iron protein)"/>
    <property type="match status" value="1"/>
</dbReference>
<name>F0J298_ACIMA</name>
<keyword evidence="2" id="KW-0004">4Fe-4S</keyword>
<evidence type="ECO:0000256" key="3">
    <source>
        <dbReference type="ARBA" id="ARBA00022723"/>
    </source>
</evidence>
<dbReference type="GO" id="GO:0019646">
    <property type="term" value="P:aerobic electron transport chain"/>
    <property type="evidence" value="ECO:0007669"/>
    <property type="project" value="InterPro"/>
</dbReference>